<proteinExistence type="inferred from homology"/>
<dbReference type="PANTHER" id="PTHR43114">
    <property type="entry name" value="ADENINE DEAMINASE"/>
    <property type="match status" value="1"/>
</dbReference>
<dbReference type="Proteomes" id="UP000663868">
    <property type="component" value="Unassembled WGS sequence"/>
</dbReference>
<accession>A0A814K2B5</accession>
<dbReference type="Pfam" id="PF00962">
    <property type="entry name" value="A_deaminase"/>
    <property type="match status" value="1"/>
</dbReference>
<dbReference type="NCBIfam" id="NF006850">
    <property type="entry name" value="PRK09358.1-6"/>
    <property type="match status" value="1"/>
</dbReference>
<dbReference type="NCBIfam" id="TIGR01430">
    <property type="entry name" value="aden_deam"/>
    <property type="match status" value="1"/>
</dbReference>
<evidence type="ECO:0000256" key="5">
    <source>
        <dbReference type="ARBA" id="ARBA00023080"/>
    </source>
</evidence>
<evidence type="ECO:0000256" key="4">
    <source>
        <dbReference type="ARBA" id="ARBA00022833"/>
    </source>
</evidence>
<dbReference type="GO" id="GO:0043103">
    <property type="term" value="P:hypoxanthine salvage"/>
    <property type="evidence" value="ECO:0007669"/>
    <property type="project" value="TreeGrafter"/>
</dbReference>
<dbReference type="Proteomes" id="UP000663860">
    <property type="component" value="Unassembled WGS sequence"/>
</dbReference>
<keyword evidence="2" id="KW-0479">Metal-binding</keyword>
<name>A0A814K2B5_9BILA</name>
<evidence type="ECO:0000313" key="8">
    <source>
        <dbReference type="EMBL" id="CAF1064911.1"/>
    </source>
</evidence>
<dbReference type="InterPro" id="IPR032466">
    <property type="entry name" value="Metal_Hydrolase"/>
</dbReference>
<dbReference type="GO" id="GO:0046872">
    <property type="term" value="F:metal ion binding"/>
    <property type="evidence" value="ECO:0007669"/>
    <property type="project" value="UniProtKB-KW"/>
</dbReference>
<dbReference type="EMBL" id="CAJOBB010000949">
    <property type="protein sequence ID" value="CAF3782434.1"/>
    <property type="molecule type" value="Genomic_DNA"/>
</dbReference>
<dbReference type="InterPro" id="IPR001365">
    <property type="entry name" value="A_deaminase_dom"/>
</dbReference>
<evidence type="ECO:0000259" key="6">
    <source>
        <dbReference type="Pfam" id="PF00962"/>
    </source>
</evidence>
<dbReference type="CDD" id="cd01320">
    <property type="entry name" value="ADA"/>
    <property type="match status" value="1"/>
</dbReference>
<comment type="cofactor">
    <cofactor evidence="1">
        <name>Zn(2+)</name>
        <dbReference type="ChEBI" id="CHEBI:29105"/>
    </cofactor>
</comment>
<dbReference type="EMBL" id="CAJOAZ010001435">
    <property type="protein sequence ID" value="CAF3814469.1"/>
    <property type="molecule type" value="Genomic_DNA"/>
</dbReference>
<dbReference type="GO" id="GO:0006146">
    <property type="term" value="P:adenine catabolic process"/>
    <property type="evidence" value="ECO:0007669"/>
    <property type="project" value="InterPro"/>
</dbReference>
<evidence type="ECO:0000256" key="1">
    <source>
        <dbReference type="ARBA" id="ARBA00001947"/>
    </source>
</evidence>
<evidence type="ECO:0000313" key="10">
    <source>
        <dbReference type="EMBL" id="CAF3814469.1"/>
    </source>
</evidence>
<reference evidence="7" key="1">
    <citation type="submission" date="2021-02" db="EMBL/GenBank/DDBJ databases">
        <authorList>
            <person name="Nowell W R."/>
        </authorList>
    </citation>
    <scope>NUCLEOTIDE SEQUENCE</scope>
</reference>
<protein>
    <recommendedName>
        <fullName evidence="6">Adenosine deaminase domain-containing protein</fullName>
    </recommendedName>
</protein>
<dbReference type="GO" id="GO:0000034">
    <property type="term" value="F:adenine deaminase activity"/>
    <property type="evidence" value="ECO:0007669"/>
    <property type="project" value="InterPro"/>
</dbReference>
<dbReference type="Proteomes" id="UP000663844">
    <property type="component" value="Unassembled WGS sequence"/>
</dbReference>
<dbReference type="AlphaFoldDB" id="A0A814K2B5"/>
<evidence type="ECO:0000313" key="9">
    <source>
        <dbReference type="EMBL" id="CAF3782434.1"/>
    </source>
</evidence>
<keyword evidence="3" id="KW-0378">Hydrolase</keyword>
<feature type="domain" description="Adenosine deaminase" evidence="6">
    <location>
        <begin position="9"/>
        <end position="330"/>
    </location>
</feature>
<evidence type="ECO:0000313" key="11">
    <source>
        <dbReference type="Proteomes" id="UP000663845"/>
    </source>
</evidence>
<dbReference type="Gene3D" id="3.20.20.140">
    <property type="entry name" value="Metal-dependent hydrolases"/>
    <property type="match status" value="1"/>
</dbReference>
<dbReference type="InterPro" id="IPR006330">
    <property type="entry name" value="Ado/ade_deaminase"/>
</dbReference>
<evidence type="ECO:0000256" key="3">
    <source>
        <dbReference type="ARBA" id="ARBA00022801"/>
    </source>
</evidence>
<organism evidence="7 11">
    <name type="scientific">Adineta steineri</name>
    <dbReference type="NCBI Taxonomy" id="433720"/>
    <lineage>
        <taxon>Eukaryota</taxon>
        <taxon>Metazoa</taxon>
        <taxon>Spiralia</taxon>
        <taxon>Gnathifera</taxon>
        <taxon>Rotifera</taxon>
        <taxon>Eurotatoria</taxon>
        <taxon>Bdelloidea</taxon>
        <taxon>Adinetida</taxon>
        <taxon>Adinetidae</taxon>
        <taxon>Adineta</taxon>
    </lineage>
</organism>
<dbReference type="GO" id="GO:0005829">
    <property type="term" value="C:cytosol"/>
    <property type="evidence" value="ECO:0007669"/>
    <property type="project" value="TreeGrafter"/>
</dbReference>
<keyword evidence="4" id="KW-0862">Zinc</keyword>
<dbReference type="SUPFAM" id="SSF51556">
    <property type="entry name" value="Metallo-dependent hydrolases"/>
    <property type="match status" value="1"/>
</dbReference>
<dbReference type="HAMAP" id="MF_01962">
    <property type="entry name" value="Adenine_deaminase"/>
    <property type="match status" value="1"/>
</dbReference>
<dbReference type="GO" id="GO:0009117">
    <property type="term" value="P:nucleotide metabolic process"/>
    <property type="evidence" value="ECO:0007669"/>
    <property type="project" value="UniProtKB-KW"/>
</dbReference>
<dbReference type="PANTHER" id="PTHR43114:SF6">
    <property type="entry name" value="ADENINE DEAMINASE"/>
    <property type="match status" value="1"/>
</dbReference>
<evidence type="ECO:0000313" key="7">
    <source>
        <dbReference type="EMBL" id="CAF1043548.1"/>
    </source>
</evidence>
<dbReference type="EMBL" id="CAJNOG010000177">
    <property type="protein sequence ID" value="CAF1043548.1"/>
    <property type="molecule type" value="Genomic_DNA"/>
</dbReference>
<evidence type="ECO:0000256" key="2">
    <source>
        <dbReference type="ARBA" id="ARBA00022723"/>
    </source>
</evidence>
<sequence length="336" mass="38782">MDSFLRCLPKVELHVHIEGTMEPDLLFKLAKRNNITLPFKDINELKEIYANFNDLKSFLDVLEKECSVLITSEDFYDLAWAYFQRVAADNVRHCEVFVDIHAHINRGVPLKCQFDGLIRACQRATKEFNMTTALLLSFLRDESEQSALDILDKALEYREYFIGIGLESNEINNPPSKFIRLYKKAHELGLHCVAHAGEEGSASYIKEALDLLKVERIDHGIHCIDDPILLKQIAQSQIPLTMCPLSNLKLKVIKKIHDLPLKLFLENNIRVTINSDDPAYFDGYILANFYAIQEAFQLSIQDWIQLTQNAIYAAFISDERRQELLKELEDILKNHQ</sequence>
<dbReference type="Proteomes" id="UP000663845">
    <property type="component" value="Unassembled WGS sequence"/>
</dbReference>
<comment type="caution">
    <text evidence="7">The sequence shown here is derived from an EMBL/GenBank/DDBJ whole genome shotgun (WGS) entry which is preliminary data.</text>
</comment>
<dbReference type="InterPro" id="IPR028892">
    <property type="entry name" value="ADE"/>
</dbReference>
<keyword evidence="5" id="KW-0546">Nucleotide metabolism</keyword>
<gene>
    <name evidence="8" type="ORF">IZO911_LOCUS21087</name>
    <name evidence="7" type="ORF">JYZ213_LOCUS18277</name>
    <name evidence="9" type="ORF">KXQ929_LOCUS15992</name>
    <name evidence="10" type="ORF">OXD698_LOCUS19040</name>
</gene>
<dbReference type="EMBL" id="CAJNOE010000224">
    <property type="protein sequence ID" value="CAF1064911.1"/>
    <property type="molecule type" value="Genomic_DNA"/>
</dbReference>